<organism evidence="16 17">
    <name type="scientific">Linnemannia gamsii</name>
    <dbReference type="NCBI Taxonomy" id="64522"/>
    <lineage>
        <taxon>Eukaryota</taxon>
        <taxon>Fungi</taxon>
        <taxon>Fungi incertae sedis</taxon>
        <taxon>Mucoromycota</taxon>
        <taxon>Mortierellomycotina</taxon>
        <taxon>Mortierellomycetes</taxon>
        <taxon>Mortierellales</taxon>
        <taxon>Mortierellaceae</taxon>
        <taxon>Linnemannia</taxon>
    </lineage>
</organism>
<evidence type="ECO:0000256" key="11">
    <source>
        <dbReference type="ARBA" id="ARBA00023284"/>
    </source>
</evidence>
<evidence type="ECO:0000256" key="1">
    <source>
        <dbReference type="ARBA" id="ARBA00001182"/>
    </source>
</evidence>
<evidence type="ECO:0000256" key="2">
    <source>
        <dbReference type="ARBA" id="ARBA00002692"/>
    </source>
</evidence>
<dbReference type="FunFam" id="3.40.30.10:FF:000139">
    <property type="entry name" value="Protein disulfide-isomerase"/>
    <property type="match status" value="1"/>
</dbReference>
<dbReference type="NCBIfam" id="TIGR01130">
    <property type="entry name" value="ER_PDI_fam"/>
    <property type="match status" value="1"/>
</dbReference>
<dbReference type="EMBL" id="JAAAIN010002935">
    <property type="protein sequence ID" value="KAG0288944.1"/>
    <property type="molecule type" value="Genomic_DNA"/>
</dbReference>
<keyword evidence="8" id="KW-0256">Endoplasmic reticulum</keyword>
<evidence type="ECO:0000256" key="3">
    <source>
        <dbReference type="ARBA" id="ARBA00004319"/>
    </source>
</evidence>
<evidence type="ECO:0000313" key="16">
    <source>
        <dbReference type="EMBL" id="KAG0288944.1"/>
    </source>
</evidence>
<dbReference type="CDD" id="cd02995">
    <property type="entry name" value="PDI_a_PDI_a'_C"/>
    <property type="match status" value="1"/>
</dbReference>
<evidence type="ECO:0000256" key="6">
    <source>
        <dbReference type="ARBA" id="ARBA00022729"/>
    </source>
</evidence>
<evidence type="ECO:0000313" key="17">
    <source>
        <dbReference type="Proteomes" id="UP000823405"/>
    </source>
</evidence>
<dbReference type="GO" id="GO:0005788">
    <property type="term" value="C:endoplasmic reticulum lumen"/>
    <property type="evidence" value="ECO:0007669"/>
    <property type="project" value="UniProtKB-SubCell"/>
</dbReference>
<dbReference type="AlphaFoldDB" id="A0A9P6QQP7"/>
<dbReference type="CDD" id="cd02982">
    <property type="entry name" value="PDI_b'_family"/>
    <property type="match status" value="1"/>
</dbReference>
<dbReference type="Pfam" id="PF00085">
    <property type="entry name" value="Thioredoxin"/>
    <property type="match status" value="2"/>
</dbReference>
<dbReference type="OrthoDB" id="427280at2759"/>
<dbReference type="GO" id="GO:0034976">
    <property type="term" value="P:response to endoplasmic reticulum stress"/>
    <property type="evidence" value="ECO:0007669"/>
    <property type="project" value="TreeGrafter"/>
</dbReference>
<feature type="domain" description="Thioredoxin" evidence="15">
    <location>
        <begin position="338"/>
        <end position="470"/>
    </location>
</feature>
<dbReference type="InterPro" id="IPR036249">
    <property type="entry name" value="Thioredoxin-like_sf"/>
</dbReference>
<feature type="domain" description="Thioredoxin" evidence="15">
    <location>
        <begin position="17"/>
        <end position="136"/>
    </location>
</feature>
<comment type="subcellular location">
    <subcellularLocation>
        <location evidence="3">Endoplasmic reticulum lumen</location>
    </subcellularLocation>
</comment>
<reference evidence="16" key="1">
    <citation type="journal article" date="2020" name="Fungal Divers.">
        <title>Resolving the Mortierellaceae phylogeny through synthesis of multi-gene phylogenetics and phylogenomics.</title>
        <authorList>
            <person name="Vandepol N."/>
            <person name="Liber J."/>
            <person name="Desiro A."/>
            <person name="Na H."/>
            <person name="Kennedy M."/>
            <person name="Barry K."/>
            <person name="Grigoriev I.V."/>
            <person name="Miller A.N."/>
            <person name="O'Donnell K."/>
            <person name="Stajich J.E."/>
            <person name="Bonito G."/>
        </authorList>
    </citation>
    <scope>NUCLEOTIDE SEQUENCE</scope>
    <source>
        <strain evidence="16">NVP60</strain>
    </source>
</reference>
<comment type="catalytic activity">
    <reaction evidence="1 14">
        <text>Catalyzes the rearrangement of -S-S- bonds in proteins.</text>
        <dbReference type="EC" id="5.3.4.1"/>
    </reaction>
</comment>
<feature type="chain" id="PRO_5040546987" description="Protein disulfide-isomerase" evidence="14">
    <location>
        <begin position="24"/>
        <end position="496"/>
    </location>
</feature>
<evidence type="ECO:0000256" key="12">
    <source>
        <dbReference type="PIRSR" id="PIRSR605792-51"/>
    </source>
</evidence>
<keyword evidence="6 14" id="KW-0732">Signal</keyword>
<dbReference type="PANTHER" id="PTHR18929:SF132">
    <property type="entry name" value="PROTEIN DISULFIDE-ISOMERASE A3"/>
    <property type="match status" value="1"/>
</dbReference>
<comment type="similarity">
    <text evidence="4 13">Belongs to the protein disulfide isomerase family.</text>
</comment>
<evidence type="ECO:0000256" key="14">
    <source>
        <dbReference type="RuleBase" id="RU361130"/>
    </source>
</evidence>
<evidence type="ECO:0000259" key="15">
    <source>
        <dbReference type="PROSITE" id="PS51352"/>
    </source>
</evidence>
<sequence>MRISSAIALVGIAATTLLAGVRAETAEAAKSDVIDLNNKNFAASVGEEKLMLVEFFAPWCGHCKALAPEYEIAATQLKEHNIPIAKVDCTVETDLCQEQGIQGYPTLKVFREGTPSDYQGARKADAIVSYLKKQNMPPVSDVTAETLEAFSKSDNVVIVGVLPKDDERREELERIAKLYRDDFVFGVIESSEEVPSGSGVVLYKKFDEGKNVLDGAFDAESLVEFIKANSVPTMDEIGPNNYARYMDSGLPLAYLFFATPEQRAQFSTEIEAVAKSYKGKMNFAYIDASKFGAHAANINLKESWPAFGIQNVVTGAKFPLDQDSELTVEKMQKLAEDVLAGTVEPSVKSEVAPESNDGPVKVVVATTYAEIVENNKDKDVLIEFYAPWCGHCKNLAPIYEELGKAYEGSNIVIAKLDATANDLPSTVPFGIQGFPTIKFRKAGAAVDEYVDYNGNRSKEDFIEFLNENAVNKFEVKAPEVVEEKPVVADDIEHDEL</sequence>
<evidence type="ECO:0000256" key="9">
    <source>
        <dbReference type="ARBA" id="ARBA00023157"/>
    </source>
</evidence>
<dbReference type="EC" id="5.3.4.1" evidence="5 14"/>
<dbReference type="Pfam" id="PF13848">
    <property type="entry name" value="Thioredoxin_6"/>
    <property type="match status" value="1"/>
</dbReference>
<evidence type="ECO:0000256" key="13">
    <source>
        <dbReference type="RuleBase" id="RU004208"/>
    </source>
</evidence>
<comment type="caution">
    <text evidence="16">The sequence shown here is derived from an EMBL/GenBank/DDBJ whole genome shotgun (WGS) entry which is preliminary data.</text>
</comment>
<keyword evidence="10 14" id="KW-0413">Isomerase</keyword>
<dbReference type="CDD" id="cd02981">
    <property type="entry name" value="PDI_b_family"/>
    <property type="match status" value="1"/>
</dbReference>
<feature type="disulfide bond" description="Redox-active" evidence="12">
    <location>
        <begin position="389"/>
        <end position="392"/>
    </location>
</feature>
<dbReference type="PROSITE" id="PS00194">
    <property type="entry name" value="THIOREDOXIN_1"/>
    <property type="match status" value="2"/>
</dbReference>
<protein>
    <recommendedName>
        <fullName evidence="5 14">Protein disulfide-isomerase</fullName>
        <ecNumber evidence="5 14">5.3.4.1</ecNumber>
    </recommendedName>
</protein>
<dbReference type="Proteomes" id="UP000823405">
    <property type="component" value="Unassembled WGS sequence"/>
</dbReference>
<dbReference type="PROSITE" id="PS51352">
    <property type="entry name" value="THIOREDOXIN_2"/>
    <property type="match status" value="2"/>
</dbReference>
<keyword evidence="9 12" id="KW-1015">Disulfide bond</keyword>
<dbReference type="FunFam" id="3.40.30.10:FF:000017">
    <property type="entry name" value="Protein disulfide-isomerase A4"/>
    <property type="match status" value="1"/>
</dbReference>
<dbReference type="NCBIfam" id="TIGR01126">
    <property type="entry name" value="pdi_dom"/>
    <property type="match status" value="2"/>
</dbReference>
<dbReference type="PANTHER" id="PTHR18929">
    <property type="entry name" value="PROTEIN DISULFIDE ISOMERASE"/>
    <property type="match status" value="1"/>
</dbReference>
<dbReference type="InterPro" id="IPR013766">
    <property type="entry name" value="Thioredoxin_domain"/>
</dbReference>
<evidence type="ECO:0000256" key="10">
    <source>
        <dbReference type="ARBA" id="ARBA00023235"/>
    </source>
</evidence>
<feature type="disulfide bond" description="Redox-active" evidence="12">
    <location>
        <begin position="60"/>
        <end position="63"/>
    </location>
</feature>
<dbReference type="InterPro" id="IPR005792">
    <property type="entry name" value="Prot_disulphide_isomerase"/>
</dbReference>
<dbReference type="GO" id="GO:0006457">
    <property type="term" value="P:protein folding"/>
    <property type="evidence" value="ECO:0007669"/>
    <property type="project" value="TreeGrafter"/>
</dbReference>
<evidence type="ECO:0000256" key="8">
    <source>
        <dbReference type="ARBA" id="ARBA00022824"/>
    </source>
</evidence>
<name>A0A9P6QQP7_9FUNG</name>
<evidence type="ECO:0000256" key="5">
    <source>
        <dbReference type="ARBA" id="ARBA00012723"/>
    </source>
</evidence>
<proteinExistence type="inferred from homology"/>
<comment type="function">
    <text evidence="2">Participates in the folding of proteins containing disulfide bonds, may be involved in glycosylation, prolyl hydroxylation and triglyceride transfer.</text>
</comment>
<keyword evidence="11 12" id="KW-0676">Redox-active center</keyword>
<keyword evidence="17" id="KW-1185">Reference proteome</keyword>
<evidence type="ECO:0000256" key="7">
    <source>
        <dbReference type="ARBA" id="ARBA00022737"/>
    </source>
</evidence>
<dbReference type="CDD" id="cd02961">
    <property type="entry name" value="PDI_a_family"/>
    <property type="match status" value="1"/>
</dbReference>
<dbReference type="PRINTS" id="PR00421">
    <property type="entry name" value="THIOREDOXIN"/>
</dbReference>
<dbReference type="Gene3D" id="3.40.30.10">
    <property type="entry name" value="Glutaredoxin"/>
    <property type="match status" value="4"/>
</dbReference>
<dbReference type="InterPro" id="IPR005788">
    <property type="entry name" value="PDI_thioredoxin-like_dom"/>
</dbReference>
<feature type="signal peptide" evidence="14">
    <location>
        <begin position="1"/>
        <end position="23"/>
    </location>
</feature>
<dbReference type="GO" id="GO:0003756">
    <property type="term" value="F:protein disulfide isomerase activity"/>
    <property type="evidence" value="ECO:0007669"/>
    <property type="project" value="UniProtKB-EC"/>
</dbReference>
<keyword evidence="7" id="KW-0677">Repeat</keyword>
<evidence type="ECO:0000256" key="4">
    <source>
        <dbReference type="ARBA" id="ARBA00006347"/>
    </source>
</evidence>
<dbReference type="SUPFAM" id="SSF52833">
    <property type="entry name" value="Thioredoxin-like"/>
    <property type="match status" value="4"/>
</dbReference>
<gene>
    <name evidence="16" type="primary">PDI1_1</name>
    <name evidence="16" type="ORF">BGZ97_006621</name>
</gene>
<dbReference type="InterPro" id="IPR017937">
    <property type="entry name" value="Thioredoxin_CS"/>
</dbReference>
<accession>A0A9P6QQP7</accession>